<evidence type="ECO:0000256" key="1">
    <source>
        <dbReference type="ARBA" id="ARBA00010403"/>
    </source>
</evidence>
<feature type="domain" description="Hydantoinase A/oxoprolinase" evidence="3">
    <location>
        <begin position="577"/>
        <end position="870"/>
    </location>
</feature>
<dbReference type="InterPro" id="IPR002821">
    <property type="entry name" value="Hydantoinase_A"/>
</dbReference>
<feature type="domain" description="Acetophenone carboxylase-like C-terminal" evidence="6">
    <location>
        <begin position="889"/>
        <end position="1046"/>
    </location>
</feature>
<dbReference type="Proteomes" id="UP000572268">
    <property type="component" value="Unassembled WGS sequence"/>
</dbReference>
<evidence type="ECO:0000259" key="3">
    <source>
        <dbReference type="Pfam" id="PF01968"/>
    </source>
</evidence>
<comment type="similarity">
    <text evidence="1">Belongs to the oxoprolinase family.</text>
</comment>
<evidence type="ECO:0008006" key="9">
    <source>
        <dbReference type="Google" id="ProtNLM"/>
    </source>
</evidence>
<dbReference type="Pfam" id="PF05378">
    <property type="entry name" value="Hydant_A_N"/>
    <property type="match status" value="1"/>
</dbReference>
<evidence type="ECO:0000313" key="7">
    <source>
        <dbReference type="EMBL" id="KAF4675533.1"/>
    </source>
</evidence>
<dbReference type="InterPro" id="IPR045079">
    <property type="entry name" value="Oxoprolinase-like"/>
</dbReference>
<gene>
    <name evidence="7" type="ORF">FOL46_001062</name>
</gene>
<sequence>MSNRRGSPVYIKGDLAGFLNALAEYEASMRPIRLAALTGRLPAPGTVSWAPPPVPAQPFEQELPPDPHVVEIPPTTSIGSYADARGVPTEKRRRTMYDTNYCREKQESPEDGWRGRGGAEPQGQEEELDSDWEWCEPSVSRRAAYRRNRKRNEVDRRCPVRGCHAVVDPSELDRHILAQHQGSSHAAEIRRRFEDERAFRERLENPAGERPKIAGVRCPTPLVGLLLAKGTTSSVPANYRPHPEIGRALAEGGFQQHPREGWTLARICASLIYSCRIERIGKMRERCLEELLSRTYQPIMEKLPRAYRNGDLEPIWEAMCEAYRRRTLPMDERATIFVLLMTSRDAAKFRFAIDRGGTFTDVYAEVPDGHGGHQRIVRKLLSEDPDNYSDAPREGIRRILQEFTAKPHPPEKPVDCSRIESIRMGTTVATNALLERKGTPCALLVTEGFADLLEIGNQTRPAIFDVKIRRPDTLYTKVVEVPERVILARETDYLPGQVLRGRTGEEVRVERPLDKTTLKARLQRLLDEGISSVAILLMHSYIYGDHEKEVADLCRSMGFAHVSASSEVLAMAKAVARGHTVVADAYLTPTIRTYLKNFCDGFDRALTETDNTRLLFMQSDGGLARMQDFTGHKAILSGPAGGVVGFAKTTARALGSDVAVVGFDMGGTSTDVSRYDPRVGFEHIYETVTAGVTVQAPQLDITTVAAGGGSLLTYEHGLLCVGPESAGAHPGPVCYRKKGGKLAVTDANLVLGRLLPSHFPRIFGETQDQPLDTEASRRALRKLSVEMGLGDDIDACAAGYIRVANEAMCRPIRNMTQMRGYDVRTHVLACFGGAGGQHACAMARALGIDTVFVHRFSGVLSAFGLALADEVVDKQVPAAQKWQLAGPWMDTLRELEKEAISALERAGHRGNIHTKYFLNMRYSGTDTSIMTAVEDSDNGDYQDAFERAYRREYGFLMTGRELLIDDIRVRARAVKEDGFEFTRPPSTEEYEAEHDELASVYFEGVGRVEKTPVFLEANLKPGAVVRGPAIIVQSTGTIVVEPDCTAKVNGDGDYVIDVKQLGGGDEVTDIEVADPIQLSIFSHKFMSIAEQMGRCLQRTATSVNVKDRLDFSCAVFGPDGGLIANAPHIPVHLGAMQEAVKIQLSLWEGELKHGDVLVSNHPQLAGGSHLPDITVMTPVFEGGKVAFVVASRGHHADVGGIEPGSMPPNSTCLAEEGCAIVTHKLVSADQGFDEAGITELLTTAGTRNLEDNLADLRAQVAANQQGISLVHEMIVSYGLDVVHAYMHHIRENARQAVLGMLYTWSKKHGTEGEAEDSMDDGSVIKLRVRLHQEDGAERASAVFDFTGSGPEVVGNTNAPPAVTMSAVIYCLRCMVDSDIPLNQGCLEAVRVILPQRGHCMLNPSPEAAVVGGNVVTSQRVVDVIFRAFQFCAASCGCMNNVTFGDATFGYYETVAGGSGAGPTWDGVSGVHTHMTNTRITDVEIMERRYPCIVRHFGLREGSGGGGVHRGGCGVLRELEFIRPLHVSVLTERRAKAPYGMAGGGSGMKGLNLWLKREAAQEVNIGGKRTVQMARGDRLRLLTPGGGGYGSKAEQVF</sequence>
<evidence type="ECO:0000259" key="5">
    <source>
        <dbReference type="Pfam" id="PF05378"/>
    </source>
</evidence>
<dbReference type="PANTHER" id="PTHR11365">
    <property type="entry name" value="5-OXOPROLINASE RELATED"/>
    <property type="match status" value="1"/>
</dbReference>
<organism evidence="7 8">
    <name type="scientific">Perkinsus olseni</name>
    <name type="common">Perkinsus atlanticus</name>
    <dbReference type="NCBI Taxonomy" id="32597"/>
    <lineage>
        <taxon>Eukaryota</taxon>
        <taxon>Sar</taxon>
        <taxon>Alveolata</taxon>
        <taxon>Perkinsozoa</taxon>
        <taxon>Perkinsea</taxon>
        <taxon>Perkinsida</taxon>
        <taxon>Perkinsidae</taxon>
        <taxon>Perkinsus</taxon>
    </lineage>
</organism>
<dbReference type="InterPro" id="IPR049517">
    <property type="entry name" value="ACX-like_C"/>
</dbReference>
<name>A0A7J6MVG5_PEROL</name>
<feature type="domain" description="Hydantoinase/oxoprolinase N-terminal" evidence="5">
    <location>
        <begin position="350"/>
        <end position="557"/>
    </location>
</feature>
<dbReference type="GO" id="GO:0017168">
    <property type="term" value="F:5-oxoprolinase (ATP-hydrolyzing) activity"/>
    <property type="evidence" value="ECO:0007669"/>
    <property type="project" value="TreeGrafter"/>
</dbReference>
<evidence type="ECO:0000259" key="4">
    <source>
        <dbReference type="Pfam" id="PF02538"/>
    </source>
</evidence>
<dbReference type="GO" id="GO:0006749">
    <property type="term" value="P:glutathione metabolic process"/>
    <property type="evidence" value="ECO:0007669"/>
    <property type="project" value="TreeGrafter"/>
</dbReference>
<comment type="caution">
    <text evidence="7">The sequence shown here is derived from an EMBL/GenBank/DDBJ whole genome shotgun (WGS) entry which is preliminary data.</text>
</comment>
<feature type="region of interest" description="Disordered" evidence="2">
    <location>
        <begin position="101"/>
        <end position="131"/>
    </location>
</feature>
<accession>A0A7J6MVG5</accession>
<evidence type="ECO:0000259" key="6">
    <source>
        <dbReference type="Pfam" id="PF19278"/>
    </source>
</evidence>
<dbReference type="Pfam" id="PF02538">
    <property type="entry name" value="Hydantoinase_B"/>
    <property type="match status" value="1"/>
</dbReference>
<dbReference type="Pfam" id="PF19278">
    <property type="entry name" value="Hydant_A_C"/>
    <property type="match status" value="1"/>
</dbReference>
<evidence type="ECO:0000256" key="2">
    <source>
        <dbReference type="SAM" id="MobiDB-lite"/>
    </source>
</evidence>
<dbReference type="EMBL" id="JABANN010000013">
    <property type="protein sequence ID" value="KAF4675533.1"/>
    <property type="molecule type" value="Genomic_DNA"/>
</dbReference>
<dbReference type="InterPro" id="IPR003692">
    <property type="entry name" value="Hydantoinase_B"/>
</dbReference>
<dbReference type="Pfam" id="PF01968">
    <property type="entry name" value="Hydantoinase_A"/>
    <property type="match status" value="1"/>
</dbReference>
<protein>
    <recommendedName>
        <fullName evidence="9">5-oxoprolinase</fullName>
    </recommendedName>
</protein>
<proteinExistence type="inferred from homology"/>
<dbReference type="PANTHER" id="PTHR11365:SF2">
    <property type="entry name" value="5-OXOPROLINASE"/>
    <property type="match status" value="1"/>
</dbReference>
<feature type="domain" description="Hydantoinase B/oxoprolinase" evidence="4">
    <location>
        <begin position="1074"/>
        <end position="1590"/>
    </location>
</feature>
<feature type="compositionally biased region" description="Basic and acidic residues" evidence="2">
    <location>
        <begin position="101"/>
        <end position="114"/>
    </location>
</feature>
<dbReference type="InterPro" id="IPR008040">
    <property type="entry name" value="Hydant_A_N"/>
</dbReference>
<reference evidence="7 8" key="1">
    <citation type="submission" date="2020-04" db="EMBL/GenBank/DDBJ databases">
        <title>Perkinsus olseni comparative genomics.</title>
        <authorList>
            <person name="Bogema D.R."/>
        </authorList>
    </citation>
    <scope>NUCLEOTIDE SEQUENCE [LARGE SCALE GENOMIC DNA]</scope>
    <source>
        <strain evidence="7">ATCC PRA-31</strain>
    </source>
</reference>
<evidence type="ECO:0000313" key="8">
    <source>
        <dbReference type="Proteomes" id="UP000572268"/>
    </source>
</evidence>
<dbReference type="GO" id="GO:0005829">
    <property type="term" value="C:cytosol"/>
    <property type="evidence" value="ECO:0007669"/>
    <property type="project" value="TreeGrafter"/>
</dbReference>